<dbReference type="Pfam" id="PF00171">
    <property type="entry name" value="Aldedh"/>
    <property type="match status" value="1"/>
</dbReference>
<sequence length="510" mass="55998">MSEIKQLQYWVDGGWKTSTTTKYMDCYNPSTGEVLARAPQCTVEEVESTIASAVKAYPAWSNTPPNKRVQVLFRMKALLDKHLDELTLMVARENGKVLDEAMGDVLKVTEVVEFACGITHLLKGPALMNCTVGYDTTQYMESLGVFAGIAPWNFPAMIPMGWMAPLCIATGNTMIIKAASFCPQTAMRIMELWAEAGLPPGVLNLVTCSRHEAEIFLRHPDVKGISFVGSTSVGRHIYETAAANGKRVQCLTEAKNHALVLKDAALERTARGIINSAYGCAGERCMALPVVVVEEEIADKLVALLKEQLEKLKIGPAYEPTSKMGPLVNAEHKAFVSNWIEKGIEEGAELLLDGRKLVVNGYENGFYLGPTLFDHVAPDMSIGKKEVFGPVLCVKRVKNFEEGIELMNSSEFANGSVIYTQSGYYAREFAKRTHGGQVGINVGIPVPLGVFGFTGHKNSFFGDLHAMGTDGIRFYTELKSVTSHWFSEDEAREGKVLNSWDGMISFPDKK</sequence>
<dbReference type="CDD" id="cd07085">
    <property type="entry name" value="ALDH_F6_MMSDH"/>
    <property type="match status" value="1"/>
</dbReference>
<dbReference type="InterPro" id="IPR016162">
    <property type="entry name" value="Ald_DH_N"/>
</dbReference>
<organism evidence="3">
    <name type="scientific">uncultured spirochete</name>
    <dbReference type="NCBI Taxonomy" id="156406"/>
    <lineage>
        <taxon>Bacteria</taxon>
        <taxon>Pseudomonadati</taxon>
        <taxon>Spirochaetota</taxon>
        <taxon>Spirochaetia</taxon>
        <taxon>Spirochaetales</taxon>
        <taxon>environmental samples</taxon>
    </lineage>
</organism>
<dbReference type="GO" id="GO:0006210">
    <property type="term" value="P:thymine catabolic process"/>
    <property type="evidence" value="ECO:0007669"/>
    <property type="project" value="TreeGrafter"/>
</dbReference>
<dbReference type="PANTHER" id="PTHR43866">
    <property type="entry name" value="MALONATE-SEMIALDEHYDE DEHYDROGENASE"/>
    <property type="match status" value="1"/>
</dbReference>
<dbReference type="InterPro" id="IPR015590">
    <property type="entry name" value="Aldehyde_DH_dom"/>
</dbReference>
<dbReference type="AlphaFoldDB" id="A0A3P3XN53"/>
<dbReference type="FunFam" id="3.40.309.10:FF:000002">
    <property type="entry name" value="Methylmalonate-semialdehyde dehydrogenase (Acylating)"/>
    <property type="match status" value="1"/>
</dbReference>
<evidence type="ECO:0000313" key="3">
    <source>
        <dbReference type="EMBL" id="SLM17685.1"/>
    </source>
</evidence>
<gene>
    <name evidence="3" type="primary">iolA</name>
    <name evidence="3" type="ORF">SPIRO4BDMA_40254</name>
</gene>
<protein>
    <submittedName>
        <fullName evidence="3">Methylmalonate semialdehyde dehydrogenase (Acylating) 3</fullName>
        <ecNumber evidence="3">1.2.1.18</ecNumber>
        <ecNumber evidence="3">1.2.1.27</ecNumber>
    </submittedName>
</protein>
<name>A0A3P3XN53_9SPIR</name>
<evidence type="ECO:0000256" key="1">
    <source>
        <dbReference type="ARBA" id="ARBA00023002"/>
    </source>
</evidence>
<dbReference type="InterPro" id="IPR016163">
    <property type="entry name" value="Ald_DH_C"/>
</dbReference>
<dbReference type="EC" id="1.2.1.27" evidence="3"/>
<dbReference type="GO" id="GO:0018478">
    <property type="term" value="F:malonate-semialdehyde dehydrogenase (acetylating) activity"/>
    <property type="evidence" value="ECO:0007669"/>
    <property type="project" value="UniProtKB-EC"/>
</dbReference>
<dbReference type="NCBIfam" id="TIGR01722">
    <property type="entry name" value="MMSDH"/>
    <property type="match status" value="1"/>
</dbReference>
<proteinExistence type="predicted"/>
<evidence type="ECO:0000259" key="2">
    <source>
        <dbReference type="Pfam" id="PF00171"/>
    </source>
</evidence>
<reference evidence="3" key="1">
    <citation type="submission" date="2017-02" db="EMBL/GenBank/DDBJ databases">
        <authorList>
            <person name="Regsiter A."/>
            <person name="William W."/>
        </authorList>
    </citation>
    <scope>NUCLEOTIDE SEQUENCE</scope>
    <source>
        <strain evidence="3">BdmA 4</strain>
    </source>
</reference>
<dbReference type="InterPro" id="IPR010061">
    <property type="entry name" value="MeMal-semiAld_DH"/>
</dbReference>
<dbReference type="GO" id="GO:0006574">
    <property type="term" value="P:L-valine catabolic process"/>
    <property type="evidence" value="ECO:0007669"/>
    <property type="project" value="TreeGrafter"/>
</dbReference>
<dbReference type="InterPro" id="IPR016161">
    <property type="entry name" value="Ald_DH/histidinol_DH"/>
</dbReference>
<dbReference type="Gene3D" id="3.40.605.10">
    <property type="entry name" value="Aldehyde Dehydrogenase, Chain A, domain 1"/>
    <property type="match status" value="1"/>
</dbReference>
<dbReference type="SUPFAM" id="SSF53720">
    <property type="entry name" value="ALDH-like"/>
    <property type="match status" value="1"/>
</dbReference>
<dbReference type="EC" id="1.2.1.18" evidence="3"/>
<dbReference type="EMBL" id="FWDO01000004">
    <property type="protein sequence ID" value="SLM17685.1"/>
    <property type="molecule type" value="Genomic_DNA"/>
</dbReference>
<accession>A0A3P3XN53</accession>
<dbReference type="Gene3D" id="3.40.309.10">
    <property type="entry name" value="Aldehyde Dehydrogenase, Chain A, domain 2"/>
    <property type="match status" value="1"/>
</dbReference>
<feature type="domain" description="Aldehyde dehydrogenase" evidence="2">
    <location>
        <begin position="15"/>
        <end position="481"/>
    </location>
</feature>
<dbReference type="PANTHER" id="PTHR43866:SF4">
    <property type="entry name" value="MALONATE-SEMIALDEHYDE DEHYDROGENASE"/>
    <property type="match status" value="1"/>
</dbReference>
<dbReference type="GO" id="GO:0004491">
    <property type="term" value="F:methylmalonate-semialdehyde dehydrogenase (acylating, NAD) activity"/>
    <property type="evidence" value="ECO:0007669"/>
    <property type="project" value="UniProtKB-EC"/>
</dbReference>
<keyword evidence="1 3" id="KW-0560">Oxidoreductase</keyword>